<dbReference type="Proteomes" id="UP000625079">
    <property type="component" value="Unassembled WGS sequence"/>
</dbReference>
<dbReference type="AlphaFoldDB" id="A0A410V8U1"/>
<evidence type="ECO:0000313" key="3">
    <source>
        <dbReference type="EMBL" id="GGI28562.1"/>
    </source>
</evidence>
<dbReference type="PANTHER" id="PTHR38600">
    <property type="entry name" value="TRANSCRIPTIONAL REGULATORY PROTEIN"/>
    <property type="match status" value="1"/>
</dbReference>
<gene>
    <name evidence="3" type="ORF">GCM10010987_50020</name>
    <name evidence="4" type="ORF">XH86_22405</name>
</gene>
<evidence type="ECO:0000259" key="2">
    <source>
        <dbReference type="PROSITE" id="PS50987"/>
    </source>
</evidence>
<dbReference type="PROSITE" id="PS50987">
    <property type="entry name" value="HTH_ARSR_2"/>
    <property type="match status" value="1"/>
</dbReference>
<reference evidence="4 5" key="2">
    <citation type="submission" date="2018-06" db="EMBL/GenBank/DDBJ databases">
        <title>Comparative genomics of rhizobia nodulating Arachis hypogaea in China.</title>
        <authorList>
            <person name="Li Y."/>
        </authorList>
    </citation>
    <scope>NUCLEOTIDE SEQUENCE [LARGE SCALE GENOMIC DNA]</scope>
    <source>
        <strain evidence="4 5">CCBAU 51658</strain>
    </source>
</reference>
<dbReference type="RefSeq" id="WP_128966766.1">
    <property type="nucleotide sequence ID" value="NZ_BMHC01000012.1"/>
</dbReference>
<evidence type="ECO:0000313" key="4">
    <source>
        <dbReference type="EMBL" id="QOZ61175.1"/>
    </source>
</evidence>
<reference evidence="3" key="3">
    <citation type="submission" date="2022-12" db="EMBL/GenBank/DDBJ databases">
        <authorList>
            <person name="Sun Q."/>
            <person name="Zhou Y."/>
        </authorList>
    </citation>
    <scope>NUCLEOTIDE SEQUENCE</scope>
    <source>
        <strain evidence="3">CGMCC 1.15034</strain>
    </source>
</reference>
<dbReference type="EMBL" id="CP030057">
    <property type="protein sequence ID" value="QOZ61175.1"/>
    <property type="molecule type" value="Genomic_DNA"/>
</dbReference>
<dbReference type="InterPro" id="IPR011991">
    <property type="entry name" value="ArsR-like_HTH"/>
</dbReference>
<dbReference type="Proteomes" id="UP000593880">
    <property type="component" value="Chromosome"/>
</dbReference>
<dbReference type="GO" id="GO:0003700">
    <property type="term" value="F:DNA-binding transcription factor activity"/>
    <property type="evidence" value="ECO:0007669"/>
    <property type="project" value="InterPro"/>
</dbReference>
<dbReference type="PANTHER" id="PTHR38600:SF2">
    <property type="entry name" value="SLL0088 PROTEIN"/>
    <property type="match status" value="1"/>
</dbReference>
<sequence length="134" mass="15009">MANQLPQLDQVFAALADPTRRAIVMRLCAGEASVGELADPFDMALPSFMKHIHVLEQSGLVQSEKSGRVRTCRLSPDALLSAEDWFQHQRAIWEARLDRFEAYVMKLKKERAAAKRPSKTADKATNKTSKRKGA</sequence>
<dbReference type="NCBIfam" id="NF033788">
    <property type="entry name" value="HTH_metalloreg"/>
    <property type="match status" value="1"/>
</dbReference>
<dbReference type="InterPro" id="IPR036390">
    <property type="entry name" value="WH_DNA-bd_sf"/>
</dbReference>
<reference evidence="3" key="1">
    <citation type="journal article" date="2014" name="Int. J. Syst. Evol. Microbiol.">
        <title>Complete genome sequence of Corynebacterium casei LMG S-19264T (=DSM 44701T), isolated from a smear-ripened cheese.</title>
        <authorList>
            <consortium name="US DOE Joint Genome Institute (JGI-PGF)"/>
            <person name="Walter F."/>
            <person name="Albersmeier A."/>
            <person name="Kalinowski J."/>
            <person name="Ruckert C."/>
        </authorList>
    </citation>
    <scope>NUCLEOTIDE SEQUENCE</scope>
    <source>
        <strain evidence="3">CGMCC 1.15034</strain>
    </source>
</reference>
<dbReference type="SUPFAM" id="SSF46785">
    <property type="entry name" value="Winged helix' DNA-binding domain"/>
    <property type="match status" value="1"/>
</dbReference>
<protein>
    <submittedName>
        <fullName evidence="3">Transcriptional regulator</fullName>
    </submittedName>
</protein>
<keyword evidence="5" id="KW-1185">Reference proteome</keyword>
<dbReference type="InterPro" id="IPR036388">
    <property type="entry name" value="WH-like_DNA-bd_sf"/>
</dbReference>
<dbReference type="CDD" id="cd00090">
    <property type="entry name" value="HTH_ARSR"/>
    <property type="match status" value="1"/>
</dbReference>
<evidence type="ECO:0000256" key="1">
    <source>
        <dbReference type="SAM" id="MobiDB-lite"/>
    </source>
</evidence>
<organism evidence="3 6">
    <name type="scientific">Bradyrhizobium guangdongense</name>
    <dbReference type="NCBI Taxonomy" id="1325090"/>
    <lineage>
        <taxon>Bacteria</taxon>
        <taxon>Pseudomonadati</taxon>
        <taxon>Pseudomonadota</taxon>
        <taxon>Alphaproteobacteria</taxon>
        <taxon>Hyphomicrobiales</taxon>
        <taxon>Nitrobacteraceae</taxon>
        <taxon>Bradyrhizobium</taxon>
    </lineage>
</organism>
<dbReference type="EMBL" id="BMHC01000012">
    <property type="protein sequence ID" value="GGI28562.1"/>
    <property type="molecule type" value="Genomic_DNA"/>
</dbReference>
<feature type="domain" description="HTH arsR-type" evidence="2">
    <location>
        <begin position="1"/>
        <end position="104"/>
    </location>
</feature>
<dbReference type="Gene3D" id="1.10.10.10">
    <property type="entry name" value="Winged helix-like DNA-binding domain superfamily/Winged helix DNA-binding domain"/>
    <property type="match status" value="1"/>
</dbReference>
<dbReference type="SMART" id="SM00418">
    <property type="entry name" value="HTH_ARSR"/>
    <property type="match status" value="1"/>
</dbReference>
<dbReference type="Pfam" id="PF12840">
    <property type="entry name" value="HTH_20"/>
    <property type="match status" value="1"/>
</dbReference>
<evidence type="ECO:0000313" key="6">
    <source>
        <dbReference type="Proteomes" id="UP000625079"/>
    </source>
</evidence>
<dbReference type="OrthoDB" id="9790747at2"/>
<dbReference type="PRINTS" id="PR00778">
    <property type="entry name" value="HTHARSR"/>
</dbReference>
<evidence type="ECO:0000313" key="5">
    <source>
        <dbReference type="Proteomes" id="UP000593880"/>
    </source>
</evidence>
<name>A0A410V8U1_9BRAD</name>
<accession>A0A410V8U1</accession>
<proteinExistence type="predicted"/>
<feature type="region of interest" description="Disordered" evidence="1">
    <location>
        <begin position="110"/>
        <end position="134"/>
    </location>
</feature>
<dbReference type="InterPro" id="IPR001845">
    <property type="entry name" value="HTH_ArsR_DNA-bd_dom"/>
</dbReference>